<gene>
    <name evidence="1" type="ORF">QHF89_17780</name>
</gene>
<dbReference type="InterPro" id="IPR016024">
    <property type="entry name" value="ARM-type_fold"/>
</dbReference>
<dbReference type="Gene3D" id="1.25.10.10">
    <property type="entry name" value="Leucine-rich Repeat Variant"/>
    <property type="match status" value="2"/>
</dbReference>
<dbReference type="EMBL" id="JARZHI010000014">
    <property type="protein sequence ID" value="MDI1431350.1"/>
    <property type="molecule type" value="Genomic_DNA"/>
</dbReference>
<dbReference type="RefSeq" id="WP_136970763.1">
    <property type="nucleotide sequence ID" value="NZ_JARZHI010000014.1"/>
</dbReference>
<dbReference type="SUPFAM" id="SSF48371">
    <property type="entry name" value="ARM repeat"/>
    <property type="match status" value="2"/>
</dbReference>
<dbReference type="SMART" id="SM00567">
    <property type="entry name" value="EZ_HEAT"/>
    <property type="match status" value="6"/>
</dbReference>
<accession>A0ABT6NSN5</accession>
<dbReference type="Proteomes" id="UP001160301">
    <property type="component" value="Unassembled WGS sequence"/>
</dbReference>
<proteinExistence type="predicted"/>
<sequence>MISDGMRAEASVWMLETYRPPLAVLAERLASTDPAEALAAANALAERAREGEDDPQTLAACVPADLLALTHDAQRVLAELAVMGLPIVIPKLPADLPPALACRFRCAALLASPERLPLDEASPLDLHAVADAPVERALSSGLWIRAAAHARPAMHDHAITFARAGLFRAILSPVEPAEVLWDIARRSSDAVATRALGLLAEPWAQGLPCPPLAAWLHGEEVALAALRLAASRRDTAWVRRFATCEDVARSVQRAALVALAALGEVEDVELLLVLAEEDPAGAGPEVIEAMRGLKRRGISPDEDQARRAIELALRYEILPIEPLVECTSSRADALVATIDECIFCGASKARAARLLAAFGTRRTLARLLEMAEQAADPILSRSAIRELGWLEERSAEPVILARLDAEPEACLFALGRLGGAATAERLRSLLEGAPPPWLSAGLRVLFRLDPSPSVLAAAAEHGAISAETLDALQAHASAEQIDALAAIARAPGHPFRASAIGALGRTGGPLAIDPLAALLTDGDEEIRALCKAALRTLGQRLAIPDPPLACLEGATDPGAALVAEAALRRLRRRSESVAETTLLLDAVFGYDHPHLVRVVRPLLRRDNPEIRKRAIACLSAAGPACAAWLFPSLSRDVPLPVARQALLALGNAAVPGLGGAIAAWLSHPNMNLKKAAAEALARSRDSDVIPALVDVLAVHDQPGLRELAERALRAIAGPFFRSLIVERIAATKEPRCEDLLASTIARDVAPEELAALVARRPDLPKVLVLHAYAANAENAADLDAALRRQGVRDRIPHETDVAPESPLRAGLAGAEAERCITELRRTIREAPFLDKPSPDLVASLRAAAERAGTIGARLAVPEQRVLSALLPQLDAVTRKDALALLATTTDPFVSSRVLPFVDIEEEIDPRHAPLLAAVLRQSGPEAARSRSADPRPAVRAQAALVLRLAGEGTLAFTPPSERAALLQAWIDAGRENDLLAALEGRDALPLVQVAKLVADRSGAAAAWALAERWAAARPAERTPSLVDLAFLGEITNSALRALAQGETRGEVRQRAITELFRARHADRAFLRPLLADAHPGVREAAAAALIHAGDHDDRAYVLGTWLAGAIRASFTMTLDEQDTPAVAKAVADATTEAEQLRVLGPVTALPPGSRIPLLLALHSSPHPRVAGAARDSLRSLPAAHVLPHVEPRLRAGDLSLLDTIGAAGAIPRRLADLARTSDDAAAWVRFGLRAADGGVFYAAGGLGATIAAWASTSPSPAAALSLLARLADWYDERHARALCRALDPALAGARRDAVLGSLLEALREQPPELVSRVLSGIVRPTDTLALQLLAEAEARSPGLLDLLAPALRSAVERALDTALATAGPEAARRLLTYFAGRADRPSERERVLTLLERHVRSSERRVSLHAHRLLRTLATRERYLRATRALLDDPDPTTLRLAIRVLAFGGDADSAAAIAARLFHPHAGVSRAARAGLLALGEAAVPPLLGARSHLRPDRRAALDAVLDEIRSRLTAGNTTR</sequence>
<comment type="caution">
    <text evidence="1">The sequence shown here is derived from an EMBL/GenBank/DDBJ whole genome shotgun (WGS) entry which is preliminary data.</text>
</comment>
<evidence type="ECO:0000313" key="2">
    <source>
        <dbReference type="Proteomes" id="UP001160301"/>
    </source>
</evidence>
<evidence type="ECO:0000313" key="1">
    <source>
        <dbReference type="EMBL" id="MDI1431350.1"/>
    </source>
</evidence>
<dbReference type="InterPro" id="IPR011989">
    <property type="entry name" value="ARM-like"/>
</dbReference>
<keyword evidence="2" id="KW-1185">Reference proteome</keyword>
<organism evidence="1 2">
    <name type="scientific">Polyangium sorediatum</name>
    <dbReference type="NCBI Taxonomy" id="889274"/>
    <lineage>
        <taxon>Bacteria</taxon>
        <taxon>Pseudomonadati</taxon>
        <taxon>Myxococcota</taxon>
        <taxon>Polyangia</taxon>
        <taxon>Polyangiales</taxon>
        <taxon>Polyangiaceae</taxon>
        <taxon>Polyangium</taxon>
    </lineage>
</organism>
<reference evidence="1 2" key="1">
    <citation type="submission" date="2023-04" db="EMBL/GenBank/DDBJ databases">
        <title>The genome sequence of Polyangium sorediatum DSM14670.</title>
        <authorList>
            <person name="Zhang X."/>
        </authorList>
    </citation>
    <scope>NUCLEOTIDE SEQUENCE [LARGE SCALE GENOMIC DNA]</scope>
    <source>
        <strain evidence="1 2">DSM 14670</strain>
    </source>
</reference>
<dbReference type="InterPro" id="IPR004155">
    <property type="entry name" value="PBS_lyase_HEAT"/>
</dbReference>
<protein>
    <submittedName>
        <fullName evidence="1">HEAT repeat domain-containing protein</fullName>
    </submittedName>
</protein>
<dbReference type="Pfam" id="PF13646">
    <property type="entry name" value="HEAT_2"/>
    <property type="match status" value="1"/>
</dbReference>
<name>A0ABT6NSN5_9BACT</name>